<dbReference type="PANTHER" id="PTHR32440:SF11">
    <property type="entry name" value="METALLOPHOSPHOESTERASE DOMAIN-CONTAINING PROTEIN"/>
    <property type="match status" value="1"/>
</dbReference>
<reference evidence="2 3" key="1">
    <citation type="submission" date="2018-11" db="EMBL/GenBank/DDBJ databases">
        <title>Genomic profiling of Staphylococcus species from a Poultry farm system in KwaZulu-Natal, South Africa.</title>
        <authorList>
            <person name="Amoako D.G."/>
            <person name="Somboro A.M."/>
            <person name="Abia A.L.K."/>
            <person name="Bester L.A."/>
            <person name="Essack S.Y."/>
        </authorList>
    </citation>
    <scope>NUCLEOTIDE SEQUENCE [LARGE SCALE GENOMIC DNA]</scope>
    <source>
        <strain evidence="2 3">SA11</strain>
    </source>
</reference>
<accession>A0A4Q7CL20</accession>
<evidence type="ECO:0000313" key="2">
    <source>
        <dbReference type="EMBL" id="RZI00666.1"/>
    </source>
</evidence>
<dbReference type="GO" id="GO:0005737">
    <property type="term" value="C:cytoplasm"/>
    <property type="evidence" value="ECO:0007669"/>
    <property type="project" value="TreeGrafter"/>
</dbReference>
<dbReference type="EMBL" id="RQTE01000240">
    <property type="protein sequence ID" value="RZI00666.1"/>
    <property type="molecule type" value="Genomic_DNA"/>
</dbReference>
<comment type="caution">
    <text evidence="2">The sequence shown here is derived from an EMBL/GenBank/DDBJ whole genome shotgun (WGS) entry which is preliminary data.</text>
</comment>
<dbReference type="InterPro" id="IPR004843">
    <property type="entry name" value="Calcineurin-like_PHP"/>
</dbReference>
<dbReference type="PANTHER" id="PTHR32440">
    <property type="entry name" value="PHOSPHATASE DCR2-RELATED-RELATED"/>
    <property type="match status" value="1"/>
</dbReference>
<dbReference type="AlphaFoldDB" id="A0A4Q7CL20"/>
<proteinExistence type="predicted"/>
<evidence type="ECO:0000313" key="3">
    <source>
        <dbReference type="Proteomes" id="UP000293854"/>
    </source>
</evidence>
<sequence>MKQTKSVLQFTNLYLAFTEATETEDKETLNMIKELISEYQPDLCIFTGNQIYAGDKEKGLAHYQLFLEFMNQFDIKIATTFCNRDAVDEDMKSELRQMEAEISQNYVKKAYRKVVNHKEAYVIEVKKQGKLLHQLYMIDNGTDGAIEQAHITWLQDVQNTTLDQYSYVPKHNLLFTHHPIIEPMNSKIDMYHNSSEYSVVNSNQLFSLVKDLGNIDGIFCGHSYDDDFSTSHQGIDVNYGRTSGFSLYSNLAPGARLIELNEDEAYTHRIVESVNDEADEVLSEAQLIEEIYNL</sequence>
<dbReference type="Proteomes" id="UP000293854">
    <property type="component" value="Unassembled WGS sequence"/>
</dbReference>
<protein>
    <submittedName>
        <fullName evidence="2">Phosphohydrolase</fullName>
    </submittedName>
</protein>
<evidence type="ECO:0000259" key="1">
    <source>
        <dbReference type="Pfam" id="PF00149"/>
    </source>
</evidence>
<dbReference type="RefSeq" id="WP_130135708.1">
    <property type="nucleotide sequence ID" value="NZ_RQTE01000240.1"/>
</dbReference>
<dbReference type="Pfam" id="PF00149">
    <property type="entry name" value="Metallophos"/>
    <property type="match status" value="1"/>
</dbReference>
<dbReference type="SUPFAM" id="SSF56300">
    <property type="entry name" value="Metallo-dependent phosphatases"/>
    <property type="match status" value="1"/>
</dbReference>
<dbReference type="Gene3D" id="3.60.21.10">
    <property type="match status" value="1"/>
</dbReference>
<gene>
    <name evidence="2" type="ORF">EIG99_10875</name>
</gene>
<keyword evidence="2" id="KW-0378">Hydrolase</keyword>
<feature type="domain" description="Calcineurin-like phosphoesterase" evidence="1">
    <location>
        <begin position="27"/>
        <end position="223"/>
    </location>
</feature>
<name>A0A4Q7CL20_9STAP</name>
<dbReference type="InterPro" id="IPR029052">
    <property type="entry name" value="Metallo-depent_PP-like"/>
</dbReference>
<organism evidence="2 3">
    <name type="scientific">Staphylococcus condimenti</name>
    <dbReference type="NCBI Taxonomy" id="70255"/>
    <lineage>
        <taxon>Bacteria</taxon>
        <taxon>Bacillati</taxon>
        <taxon>Bacillota</taxon>
        <taxon>Bacilli</taxon>
        <taxon>Bacillales</taxon>
        <taxon>Staphylococcaceae</taxon>
        <taxon>Staphylococcus</taxon>
    </lineage>
</organism>
<dbReference type="GO" id="GO:0016788">
    <property type="term" value="F:hydrolase activity, acting on ester bonds"/>
    <property type="evidence" value="ECO:0007669"/>
    <property type="project" value="TreeGrafter"/>
</dbReference>